<evidence type="ECO:0000259" key="1">
    <source>
        <dbReference type="Pfam" id="PF02169"/>
    </source>
</evidence>
<dbReference type="InterPro" id="IPR024952">
    <property type="entry name" value="LPP20-like_dom"/>
</dbReference>
<proteinExistence type="predicted"/>
<evidence type="ECO:0000313" key="2">
    <source>
        <dbReference type="EMBL" id="MFD1510665.1"/>
    </source>
</evidence>
<keyword evidence="2" id="KW-0449">Lipoprotein</keyword>
<comment type="caution">
    <text evidence="2">The sequence shown here is derived from an EMBL/GenBank/DDBJ whole genome shotgun (WGS) entry which is preliminary data.</text>
</comment>
<keyword evidence="3" id="KW-1185">Reference proteome</keyword>
<dbReference type="Proteomes" id="UP001597186">
    <property type="component" value="Unassembled WGS sequence"/>
</dbReference>
<organism evidence="2 3">
    <name type="scientific">Lacimonas salitolerans</name>
    <dbReference type="NCBI Taxonomy" id="1323750"/>
    <lineage>
        <taxon>Bacteria</taxon>
        <taxon>Pseudomonadati</taxon>
        <taxon>Pseudomonadota</taxon>
        <taxon>Alphaproteobacteria</taxon>
        <taxon>Rhodobacterales</taxon>
        <taxon>Paracoccaceae</taxon>
        <taxon>Lacimonas</taxon>
    </lineage>
</organism>
<name>A0ABW4EHN1_9RHOB</name>
<reference evidence="3" key="1">
    <citation type="journal article" date="2019" name="Int. J. Syst. Evol. Microbiol.">
        <title>The Global Catalogue of Microorganisms (GCM) 10K type strain sequencing project: providing services to taxonomists for standard genome sequencing and annotation.</title>
        <authorList>
            <consortium name="The Broad Institute Genomics Platform"/>
            <consortium name="The Broad Institute Genome Sequencing Center for Infectious Disease"/>
            <person name="Wu L."/>
            <person name="Ma J."/>
        </authorList>
    </citation>
    <scope>NUCLEOTIDE SEQUENCE [LARGE SCALE GENOMIC DNA]</scope>
    <source>
        <strain evidence="3">CGMCC 1.12477</strain>
    </source>
</reference>
<accession>A0ABW4EHN1</accession>
<sequence length="204" mass="22099">MPFVFHRAMASRVVELAWHVHAGLQMMYRSEDRSVRSPTRMPAIKAVAAIAAFASLSGCVMQHGATSAPAGQSAAVRDAAAIENSLDRADAVTAQQIVPSISGVGYATISAQPAKNVNQRRLMAIRAARIDAIRDLTEQVHGLKLNSRTTVINALVQNDTSRASVDGTIRGARTVRINPVGRDTYEVVLELDRDMINRIMQALR</sequence>
<feature type="domain" description="Lipoprotein LPP20-like" evidence="1">
    <location>
        <begin position="101"/>
        <end position="192"/>
    </location>
</feature>
<evidence type="ECO:0000313" key="3">
    <source>
        <dbReference type="Proteomes" id="UP001597186"/>
    </source>
</evidence>
<dbReference type="Pfam" id="PF02169">
    <property type="entry name" value="LPP20"/>
    <property type="match status" value="1"/>
</dbReference>
<dbReference type="EMBL" id="JBHUDD010000137">
    <property type="protein sequence ID" value="MFD1510665.1"/>
    <property type="molecule type" value="Genomic_DNA"/>
</dbReference>
<gene>
    <name evidence="2" type="ORF">ACFTOW_14855</name>
</gene>
<protein>
    <submittedName>
        <fullName evidence="2">LPP20 family lipoprotein</fullName>
    </submittedName>
</protein>